<accession>A0A4P6K407</accession>
<feature type="compositionally biased region" description="Basic and acidic residues" evidence="1">
    <location>
        <begin position="1"/>
        <end position="15"/>
    </location>
</feature>
<dbReference type="RefSeq" id="WP_129893854.1">
    <property type="nucleotide sequence ID" value="NZ_CP035758.1"/>
</dbReference>
<dbReference type="AlphaFoldDB" id="A0A4P6K407"/>
<dbReference type="EMBL" id="CP035758">
    <property type="protein sequence ID" value="QBD82785.1"/>
    <property type="molecule type" value="Genomic_DNA"/>
</dbReference>
<organism evidence="2 3">
    <name type="scientific">Ktedonosporobacter rubrisoli</name>
    <dbReference type="NCBI Taxonomy" id="2509675"/>
    <lineage>
        <taxon>Bacteria</taxon>
        <taxon>Bacillati</taxon>
        <taxon>Chloroflexota</taxon>
        <taxon>Ktedonobacteria</taxon>
        <taxon>Ktedonobacterales</taxon>
        <taxon>Ktedonosporobacteraceae</taxon>
        <taxon>Ktedonosporobacter</taxon>
    </lineage>
</organism>
<keyword evidence="3" id="KW-1185">Reference proteome</keyword>
<reference evidence="2 3" key="1">
    <citation type="submission" date="2019-01" db="EMBL/GenBank/DDBJ databases">
        <title>Ktedonosporobacter rubrisoli SCAWS-G2.</title>
        <authorList>
            <person name="Huang Y."/>
            <person name="Yan B."/>
        </authorList>
    </citation>
    <scope>NUCLEOTIDE SEQUENCE [LARGE SCALE GENOMIC DNA]</scope>
    <source>
        <strain evidence="2 3">SCAWS-G2</strain>
    </source>
</reference>
<dbReference type="SUPFAM" id="SSF56059">
    <property type="entry name" value="Glutathione synthetase ATP-binding domain-like"/>
    <property type="match status" value="1"/>
</dbReference>
<dbReference type="PANTHER" id="PTHR39217">
    <property type="match status" value="1"/>
</dbReference>
<feature type="region of interest" description="Disordered" evidence="1">
    <location>
        <begin position="1"/>
        <end position="22"/>
    </location>
</feature>
<proteinExistence type="predicted"/>
<protein>
    <recommendedName>
        <fullName evidence="4">Prokaryotic glutathione synthetase ATP-binding domain-containing protein</fullName>
    </recommendedName>
</protein>
<evidence type="ECO:0000313" key="3">
    <source>
        <dbReference type="Proteomes" id="UP000290365"/>
    </source>
</evidence>
<dbReference type="OrthoDB" id="3373978at2"/>
<dbReference type="Proteomes" id="UP000290365">
    <property type="component" value="Chromosome"/>
</dbReference>
<evidence type="ECO:0000256" key="1">
    <source>
        <dbReference type="SAM" id="MobiDB-lite"/>
    </source>
</evidence>
<dbReference type="InterPro" id="IPR053191">
    <property type="entry name" value="DcsG_Biosynth_Enzyme"/>
</dbReference>
<sequence>MAQGESQRKTQEKQPDSAPLLPVVPRASQRSSLVIATCREFYHVEQRCARSVDDAALCSLLQHLLGTKVEAIPWDGEHYDWTQTQAVVLRSTYYYHLRPRQFLAWAQQMARQTTLLNPLEVIRWNLEKAHYLRALESHGIPIIPTLVLTPEEPWDLVHVLEEQGWQQAVLKPSIGANSYATRLVDARDTQALRHVQATLPAEAVGQTFLLQPYVEEVATRGEINYVFAG</sequence>
<dbReference type="PANTHER" id="PTHR39217:SF1">
    <property type="entry name" value="GLUTATHIONE SYNTHETASE"/>
    <property type="match status" value="1"/>
</dbReference>
<name>A0A4P6K407_KTERU</name>
<evidence type="ECO:0000313" key="2">
    <source>
        <dbReference type="EMBL" id="QBD82785.1"/>
    </source>
</evidence>
<dbReference type="KEGG" id="kbs:EPA93_45210"/>
<gene>
    <name evidence="2" type="ORF">EPA93_45210</name>
</gene>
<evidence type="ECO:0008006" key="4">
    <source>
        <dbReference type="Google" id="ProtNLM"/>
    </source>
</evidence>